<reference evidence="4 5" key="1">
    <citation type="submission" date="2012-12" db="EMBL/GenBank/DDBJ databases">
        <title>Novel taxa of Listeriaceae from agricultural environments in the United States.</title>
        <authorList>
            <person name="den Bakker H.C."/>
            <person name="Allred A."/>
            <person name="Warchocki S."/>
            <person name="Wright E.M."/>
            <person name="Burrell A."/>
            <person name="Nightingale K.K."/>
            <person name="Kephart D."/>
            <person name="Wiedmann M."/>
        </authorList>
    </citation>
    <scope>NUCLEOTIDE SEQUENCE [LARGE SCALE GENOMIC DNA]</scope>
    <source>
        <strain evidence="4 5">FSL F6-1037</strain>
    </source>
</reference>
<dbReference type="Proteomes" id="UP000019243">
    <property type="component" value="Unassembled WGS sequence"/>
</dbReference>
<dbReference type="EMBL" id="AODH01000016">
    <property type="protein sequence ID" value="EUJ40654.1"/>
    <property type="molecule type" value="Genomic_DNA"/>
</dbReference>
<dbReference type="Pfam" id="PF24661">
    <property type="entry name" value="DUF7649"/>
    <property type="match status" value="1"/>
</dbReference>
<name>W7CM77_9LIST</name>
<dbReference type="OrthoDB" id="2351415at2"/>
<evidence type="ECO:0000313" key="5">
    <source>
        <dbReference type="Proteomes" id="UP000019243"/>
    </source>
</evidence>
<feature type="transmembrane region" description="Helical" evidence="1">
    <location>
        <begin position="7"/>
        <end position="23"/>
    </location>
</feature>
<accession>W7CM77</accession>
<keyword evidence="1" id="KW-1133">Transmembrane helix</keyword>
<dbReference type="InterPro" id="IPR016975">
    <property type="entry name" value="Cell_wall_LiaF"/>
</dbReference>
<sequence>MKSKQHLYSRLLIVLLITTVVELMFHRELLILLIVGLMLMFIMYKRNKQKRPNQHSVLFWLGVVCIVLAIAGTVSFRLGLLIGLILFVKHLFDIKHTADLINVQLQEPNRTRETKRLAKNKLIGDYHYGDTPFEWDNINIQFGIGNVIIDLGNTVLPPGENIAMIRGLVGDMRIVVPIDVGIALDYSAFSGQLNYQESETATVLRQENLVHYSDNYEEATYKIKLVVSVIIGELEVMHV</sequence>
<dbReference type="Pfam" id="PF09922">
    <property type="entry name" value="LiaF-like_C"/>
    <property type="match status" value="1"/>
</dbReference>
<evidence type="ECO:0000259" key="2">
    <source>
        <dbReference type="Pfam" id="PF09922"/>
    </source>
</evidence>
<dbReference type="InterPro" id="IPR056066">
    <property type="entry name" value="DUF7649"/>
</dbReference>
<keyword evidence="5" id="KW-1185">Reference proteome</keyword>
<organism evidence="4 5">
    <name type="scientific">Brochothrix campestris FSL F6-1037</name>
    <dbReference type="NCBI Taxonomy" id="1265861"/>
    <lineage>
        <taxon>Bacteria</taxon>
        <taxon>Bacillati</taxon>
        <taxon>Bacillota</taxon>
        <taxon>Bacilli</taxon>
        <taxon>Bacillales</taxon>
        <taxon>Listeriaceae</taxon>
        <taxon>Brochothrix</taxon>
    </lineage>
</organism>
<evidence type="ECO:0000259" key="3">
    <source>
        <dbReference type="Pfam" id="PF24661"/>
    </source>
</evidence>
<evidence type="ECO:0000313" key="4">
    <source>
        <dbReference type="EMBL" id="EUJ40654.1"/>
    </source>
</evidence>
<proteinExistence type="predicted"/>
<evidence type="ECO:0000256" key="1">
    <source>
        <dbReference type="SAM" id="Phobius"/>
    </source>
</evidence>
<protein>
    <submittedName>
        <fullName evidence="4">YvqF protein</fullName>
    </submittedName>
</protein>
<dbReference type="GO" id="GO:0016020">
    <property type="term" value="C:membrane"/>
    <property type="evidence" value="ECO:0007669"/>
    <property type="project" value="InterPro"/>
</dbReference>
<dbReference type="RefSeq" id="WP_035313951.1">
    <property type="nucleotide sequence ID" value="NZ_AODH01000016.1"/>
</dbReference>
<feature type="transmembrane region" description="Helical" evidence="1">
    <location>
        <begin position="57"/>
        <end position="88"/>
    </location>
</feature>
<comment type="caution">
    <text evidence="4">The sequence shown here is derived from an EMBL/GenBank/DDBJ whole genome shotgun (WGS) entry which is preliminary data.</text>
</comment>
<keyword evidence="1" id="KW-0472">Membrane</keyword>
<feature type="domain" description="DUF7649" evidence="3">
    <location>
        <begin position="2"/>
        <end position="88"/>
    </location>
</feature>
<gene>
    <name evidence="4" type="ORF">BCAMP_04652</name>
</gene>
<feature type="domain" description="Cell wall-active antibiotics response LiaF-like C-terminal" evidence="2">
    <location>
        <begin position="123"/>
        <end position="236"/>
    </location>
</feature>
<dbReference type="InterPro" id="IPR047793">
    <property type="entry name" value="LiaF_C"/>
</dbReference>
<dbReference type="NCBIfam" id="NF040535">
    <property type="entry name" value="LiaF_C_term"/>
    <property type="match status" value="1"/>
</dbReference>
<dbReference type="STRING" id="1265861.BCAMP_04652"/>
<dbReference type="InterPro" id="IPR024425">
    <property type="entry name" value="LiaF-like_C"/>
</dbReference>
<dbReference type="AlphaFoldDB" id="W7CM77"/>
<feature type="transmembrane region" description="Helical" evidence="1">
    <location>
        <begin position="29"/>
        <end position="45"/>
    </location>
</feature>
<keyword evidence="1" id="KW-0812">Transmembrane</keyword>
<dbReference type="PIRSF" id="PIRSF031509">
    <property type="entry name" value="Cell_wall_LiaF/YvqF"/>
    <property type="match status" value="1"/>
</dbReference>